<accession>A0AA96WWZ9</accession>
<gene>
    <name evidence="1" type="ORF">Q2T42_04585</name>
</gene>
<sequence>MRRAPRPKQNGDSNAIILDWTISGRRYTLSPPGKWNNSDDVDRAARLGEKIYADYKTGNFDDTLKKYLTPEQIKSQCTPDIRFKNGVWRVYLTYEGQKLDWVAMSEEQAKNLRHRLNKTV</sequence>
<dbReference type="RefSeq" id="WP_316427945.1">
    <property type="nucleotide sequence ID" value="NZ_CP130144.1"/>
</dbReference>
<protein>
    <submittedName>
        <fullName evidence="1">Uncharacterized protein</fullName>
    </submittedName>
</protein>
<dbReference type="EMBL" id="CP130144">
    <property type="protein sequence ID" value="WNZ47112.1"/>
    <property type="molecule type" value="Genomic_DNA"/>
</dbReference>
<evidence type="ECO:0000313" key="1">
    <source>
        <dbReference type="EMBL" id="WNZ47112.1"/>
    </source>
</evidence>
<name>A0AA96WWZ9_LEPBY</name>
<reference evidence="1" key="2">
    <citation type="submission" date="2023-07" db="EMBL/GenBank/DDBJ databases">
        <authorList>
            <person name="Bai X.-H."/>
            <person name="Wang H.-H."/>
            <person name="Wang J."/>
            <person name="Ma M.-Y."/>
            <person name="Hu H.-H."/>
            <person name="Song Z.-L."/>
            <person name="Ma H.-G."/>
            <person name="Fan Y."/>
            <person name="Du C.-Y."/>
            <person name="Xu J.-C."/>
        </authorList>
    </citation>
    <scope>NUCLEOTIDE SEQUENCE</scope>
    <source>
        <strain evidence="1">CZ1</strain>
    </source>
</reference>
<organism evidence="1">
    <name type="scientific">Leptolyngbya boryana CZ1</name>
    <dbReference type="NCBI Taxonomy" id="3060204"/>
    <lineage>
        <taxon>Bacteria</taxon>
        <taxon>Bacillati</taxon>
        <taxon>Cyanobacteriota</taxon>
        <taxon>Cyanophyceae</taxon>
        <taxon>Leptolyngbyales</taxon>
        <taxon>Leptolyngbyaceae</taxon>
        <taxon>Leptolyngbya group</taxon>
        <taxon>Leptolyngbya</taxon>
    </lineage>
</organism>
<proteinExistence type="predicted"/>
<dbReference type="AlphaFoldDB" id="A0AA96WWZ9"/>
<reference evidence="1" key="1">
    <citation type="journal article" date="2023" name="Plants (Basel)">
        <title>Genomic Analysis of Leptolyngbya boryana CZ1 Reveals Efficient Carbon Fixation Modules.</title>
        <authorList>
            <person name="Bai X."/>
            <person name="Wang H."/>
            <person name="Cheng W."/>
            <person name="Wang J."/>
            <person name="Ma M."/>
            <person name="Hu H."/>
            <person name="Song Z."/>
            <person name="Ma H."/>
            <person name="Fan Y."/>
            <person name="Du C."/>
            <person name="Xu J."/>
        </authorList>
    </citation>
    <scope>NUCLEOTIDE SEQUENCE</scope>
    <source>
        <strain evidence="1">CZ1</strain>
    </source>
</reference>